<gene>
    <name evidence="2" type="ORF">ElyMa_006350700</name>
</gene>
<dbReference type="PRINTS" id="PR00625">
    <property type="entry name" value="JDOMAIN"/>
</dbReference>
<evidence type="ECO:0000259" key="1">
    <source>
        <dbReference type="PROSITE" id="PS50076"/>
    </source>
</evidence>
<comment type="caution">
    <text evidence="2">The sequence shown here is derived from an EMBL/GenBank/DDBJ whole genome shotgun (WGS) entry which is preliminary data.</text>
</comment>
<dbReference type="Proteomes" id="UP000762676">
    <property type="component" value="Unassembled WGS sequence"/>
</dbReference>
<keyword evidence="3" id="KW-1185">Reference proteome</keyword>
<accession>A0AAV4HMQ0</accession>
<dbReference type="PANTHER" id="PTHR39158:SF1">
    <property type="entry name" value="DNAJ HOMOLOG SUBFAMILY C MEMBER 28"/>
    <property type="match status" value="1"/>
</dbReference>
<dbReference type="PROSITE" id="PS50076">
    <property type="entry name" value="DNAJ_2"/>
    <property type="match status" value="1"/>
</dbReference>
<sequence length="188" mass="22186">MVWLSFVKHHAHLTVFKSCYHNQQSEVSSRNKSVDVCYSLLDVDPDCSEEELRSAYLEKVKEYHPDRNTLASDANKFSVIQEAYKVALDELRWEFHCAEFRQRVQEINEMINKYNFIVPFMEKQMVHYNIERNVDKILEHHVDYLPKDSDGKPLQGDQLGPLPQVHAENVKIGWGEVWSNIKNVFTFR</sequence>
<dbReference type="Gene3D" id="1.10.287.110">
    <property type="entry name" value="DnaJ domain"/>
    <property type="match status" value="1"/>
</dbReference>
<dbReference type="PANTHER" id="PTHR39158">
    <property type="entry name" value="OS08G0560600 PROTEIN"/>
    <property type="match status" value="1"/>
</dbReference>
<reference evidence="2 3" key="1">
    <citation type="journal article" date="2021" name="Elife">
        <title>Chloroplast acquisition without the gene transfer in kleptoplastic sea slugs, Plakobranchus ocellatus.</title>
        <authorList>
            <person name="Maeda T."/>
            <person name="Takahashi S."/>
            <person name="Yoshida T."/>
            <person name="Shimamura S."/>
            <person name="Takaki Y."/>
            <person name="Nagai Y."/>
            <person name="Toyoda A."/>
            <person name="Suzuki Y."/>
            <person name="Arimoto A."/>
            <person name="Ishii H."/>
            <person name="Satoh N."/>
            <person name="Nishiyama T."/>
            <person name="Hasebe M."/>
            <person name="Maruyama T."/>
            <person name="Minagawa J."/>
            <person name="Obokata J."/>
            <person name="Shigenobu S."/>
        </authorList>
    </citation>
    <scope>NUCLEOTIDE SEQUENCE [LARGE SCALE GENOMIC DNA]</scope>
</reference>
<dbReference type="InterPro" id="IPR036869">
    <property type="entry name" value="J_dom_sf"/>
</dbReference>
<dbReference type="CDD" id="cd06257">
    <property type="entry name" value="DnaJ"/>
    <property type="match status" value="1"/>
</dbReference>
<dbReference type="EMBL" id="BMAT01012745">
    <property type="protein sequence ID" value="GFR98476.1"/>
    <property type="molecule type" value="Genomic_DNA"/>
</dbReference>
<name>A0AAV4HMQ0_9GAST</name>
<protein>
    <submittedName>
        <fullName evidence="2">DnaJ-like protein subfamily C member 28</fullName>
    </submittedName>
</protein>
<dbReference type="AlphaFoldDB" id="A0AAV4HMQ0"/>
<dbReference type="SUPFAM" id="SSF46565">
    <property type="entry name" value="Chaperone J-domain"/>
    <property type="match status" value="1"/>
</dbReference>
<dbReference type="InterPro" id="IPR001623">
    <property type="entry name" value="DnaJ_domain"/>
</dbReference>
<dbReference type="Pfam" id="PF00226">
    <property type="entry name" value="DnaJ"/>
    <property type="match status" value="1"/>
</dbReference>
<organism evidence="2 3">
    <name type="scientific">Elysia marginata</name>
    <dbReference type="NCBI Taxonomy" id="1093978"/>
    <lineage>
        <taxon>Eukaryota</taxon>
        <taxon>Metazoa</taxon>
        <taxon>Spiralia</taxon>
        <taxon>Lophotrochozoa</taxon>
        <taxon>Mollusca</taxon>
        <taxon>Gastropoda</taxon>
        <taxon>Heterobranchia</taxon>
        <taxon>Euthyneura</taxon>
        <taxon>Panpulmonata</taxon>
        <taxon>Sacoglossa</taxon>
        <taxon>Placobranchoidea</taxon>
        <taxon>Plakobranchidae</taxon>
        <taxon>Elysia</taxon>
    </lineage>
</organism>
<evidence type="ECO:0000313" key="3">
    <source>
        <dbReference type="Proteomes" id="UP000762676"/>
    </source>
</evidence>
<dbReference type="InterPro" id="IPR052573">
    <property type="entry name" value="DnaJ_C_subfamily_28"/>
</dbReference>
<dbReference type="SMART" id="SM00271">
    <property type="entry name" value="DnaJ"/>
    <property type="match status" value="1"/>
</dbReference>
<evidence type="ECO:0000313" key="2">
    <source>
        <dbReference type="EMBL" id="GFR98476.1"/>
    </source>
</evidence>
<feature type="domain" description="J" evidence="1">
    <location>
        <begin position="36"/>
        <end position="108"/>
    </location>
</feature>
<proteinExistence type="predicted"/>